<dbReference type="GO" id="GO:0006826">
    <property type="term" value="P:iron ion transport"/>
    <property type="evidence" value="ECO:0007669"/>
    <property type="project" value="UniProtKB-KW"/>
</dbReference>
<evidence type="ECO:0000259" key="11">
    <source>
        <dbReference type="Pfam" id="PF07715"/>
    </source>
</evidence>
<feature type="domain" description="TonB-dependent receptor plug" evidence="11">
    <location>
        <begin position="54"/>
        <end position="162"/>
    </location>
</feature>
<dbReference type="PANTHER" id="PTHR32552:SF81">
    <property type="entry name" value="TONB-DEPENDENT OUTER MEMBRANE RECEPTOR"/>
    <property type="match status" value="1"/>
</dbReference>
<evidence type="ECO:0000256" key="4">
    <source>
        <dbReference type="ARBA" id="ARBA00022692"/>
    </source>
</evidence>
<evidence type="ECO:0000256" key="8">
    <source>
        <dbReference type="ARBA" id="ARBA00023136"/>
    </source>
</evidence>
<gene>
    <name evidence="12" type="ORF">METZ01_LOCUS188128</name>
</gene>
<keyword evidence="5" id="KW-0408">Iron</keyword>
<organism evidence="12">
    <name type="scientific">marine metagenome</name>
    <dbReference type="NCBI Taxonomy" id="408172"/>
    <lineage>
        <taxon>unclassified sequences</taxon>
        <taxon>metagenomes</taxon>
        <taxon>ecological metagenomes</taxon>
    </lineage>
</organism>
<dbReference type="EMBL" id="UINC01038361">
    <property type="protein sequence ID" value="SVB35274.1"/>
    <property type="molecule type" value="Genomic_DNA"/>
</dbReference>
<dbReference type="SUPFAM" id="SSF56935">
    <property type="entry name" value="Porins"/>
    <property type="match status" value="1"/>
</dbReference>
<feature type="non-terminal residue" evidence="12">
    <location>
        <position position="540"/>
    </location>
</feature>
<dbReference type="Pfam" id="PF07715">
    <property type="entry name" value="Plug"/>
    <property type="match status" value="1"/>
</dbReference>
<evidence type="ECO:0000259" key="10">
    <source>
        <dbReference type="Pfam" id="PF00593"/>
    </source>
</evidence>
<evidence type="ECO:0000256" key="9">
    <source>
        <dbReference type="ARBA" id="ARBA00023237"/>
    </source>
</evidence>
<evidence type="ECO:0000256" key="7">
    <source>
        <dbReference type="ARBA" id="ARBA00023077"/>
    </source>
</evidence>
<proteinExistence type="predicted"/>
<evidence type="ECO:0000256" key="2">
    <source>
        <dbReference type="ARBA" id="ARBA00022448"/>
    </source>
</evidence>
<evidence type="ECO:0000256" key="5">
    <source>
        <dbReference type="ARBA" id="ARBA00023004"/>
    </source>
</evidence>
<sequence>MFKYKSNISYLRLFTAFIASLTLTFTITDSTIAQEGAALEEIVVTARKREENILEVPLAITALTSTDIEEKGIGEFKDIIAFTPGFHFAEHSVGRADRSNRILVIRGMHISQENDHQQAATVFVDGAPMHGSVIAGLEEAERIEVVRGPQSAYFGRATLAGAVNFVTKTPGQESKGKLVAEFGKHGTNNFGASFEGPLSETTSYRVAVSSQDTDGQYQAANDPYLTLGERKTISIAGTLYFEPSDRFNAKLRFHSWEDEDGPGAAFGYGVNNGEELFDCLLPDSTLAVRSGGGNWFCGVAPFPSAQYIQYDDVMTQQKTDLLNGVATAGLTIDTITDDPFLDGFGFAREAEQLSLIMNYELENGVTITSITASNENRWMALDDLDRRATADLGIRSVSLLNGRDLEDSSQEIRFTSPQDQRLRWMVGLSKFSFEGKRTSGFNIFGTVRSLSLGNVFDIDTTGIFAAIEYDISDSLTLNLEGRRQEDEVEEARSSGAEFVSGTFKSTTPRIALDYAVNNDVTIYASYGEGTRPGGFNVNLF</sequence>
<keyword evidence="6" id="KW-0406">Ion transport</keyword>
<keyword evidence="2" id="KW-0813">Transport</keyword>
<protein>
    <recommendedName>
        <fullName evidence="13">TonB-dependent receptor plug domain-containing protein</fullName>
    </recommendedName>
</protein>
<evidence type="ECO:0000313" key="12">
    <source>
        <dbReference type="EMBL" id="SVB35274.1"/>
    </source>
</evidence>
<dbReference type="InterPro" id="IPR036942">
    <property type="entry name" value="Beta-barrel_TonB_sf"/>
</dbReference>
<dbReference type="Pfam" id="PF00593">
    <property type="entry name" value="TonB_dep_Rec_b-barrel"/>
    <property type="match status" value="1"/>
</dbReference>
<dbReference type="Gene3D" id="2.40.170.20">
    <property type="entry name" value="TonB-dependent receptor, beta-barrel domain"/>
    <property type="match status" value="2"/>
</dbReference>
<evidence type="ECO:0008006" key="13">
    <source>
        <dbReference type="Google" id="ProtNLM"/>
    </source>
</evidence>
<keyword evidence="3" id="KW-0410">Iron transport</keyword>
<evidence type="ECO:0000256" key="3">
    <source>
        <dbReference type="ARBA" id="ARBA00022496"/>
    </source>
</evidence>
<evidence type="ECO:0000256" key="1">
    <source>
        <dbReference type="ARBA" id="ARBA00004571"/>
    </source>
</evidence>
<name>A0A382DBA2_9ZZZZ</name>
<dbReference type="AlphaFoldDB" id="A0A382DBA2"/>
<comment type="subcellular location">
    <subcellularLocation>
        <location evidence="1">Cell outer membrane</location>
        <topology evidence="1">Multi-pass membrane protein</topology>
    </subcellularLocation>
</comment>
<dbReference type="InterPro" id="IPR012910">
    <property type="entry name" value="Plug_dom"/>
</dbReference>
<dbReference type="PANTHER" id="PTHR32552">
    <property type="entry name" value="FERRICHROME IRON RECEPTOR-RELATED"/>
    <property type="match status" value="1"/>
</dbReference>
<reference evidence="12" key="1">
    <citation type="submission" date="2018-05" db="EMBL/GenBank/DDBJ databases">
        <authorList>
            <person name="Lanie J.A."/>
            <person name="Ng W.-L."/>
            <person name="Kazmierczak K.M."/>
            <person name="Andrzejewski T.M."/>
            <person name="Davidsen T.M."/>
            <person name="Wayne K.J."/>
            <person name="Tettelin H."/>
            <person name="Glass J.I."/>
            <person name="Rusch D."/>
            <person name="Podicherti R."/>
            <person name="Tsui H.-C.T."/>
            <person name="Winkler M.E."/>
        </authorList>
    </citation>
    <scope>NUCLEOTIDE SEQUENCE</scope>
</reference>
<keyword evidence="4" id="KW-0812">Transmembrane</keyword>
<feature type="domain" description="TonB-dependent receptor-like beta-barrel" evidence="10">
    <location>
        <begin position="333"/>
        <end position="536"/>
    </location>
</feature>
<dbReference type="InterPro" id="IPR000531">
    <property type="entry name" value="Beta-barrel_TonB"/>
</dbReference>
<keyword evidence="8" id="KW-0472">Membrane</keyword>
<evidence type="ECO:0000256" key="6">
    <source>
        <dbReference type="ARBA" id="ARBA00023065"/>
    </source>
</evidence>
<keyword evidence="7" id="KW-0798">TonB box</keyword>
<dbReference type="PROSITE" id="PS52016">
    <property type="entry name" value="TONB_DEPENDENT_REC_3"/>
    <property type="match status" value="1"/>
</dbReference>
<accession>A0A382DBA2</accession>
<keyword evidence="9" id="KW-0998">Cell outer membrane</keyword>
<dbReference type="InterPro" id="IPR039426">
    <property type="entry name" value="TonB-dep_rcpt-like"/>
</dbReference>
<dbReference type="GO" id="GO:0009279">
    <property type="term" value="C:cell outer membrane"/>
    <property type="evidence" value="ECO:0007669"/>
    <property type="project" value="UniProtKB-SubCell"/>
</dbReference>